<dbReference type="PROSITE" id="PS00211">
    <property type="entry name" value="ABC_TRANSPORTER_1"/>
    <property type="match status" value="1"/>
</dbReference>
<dbReference type="SUPFAM" id="SSF52540">
    <property type="entry name" value="P-loop containing nucleoside triphosphate hydrolases"/>
    <property type="match status" value="1"/>
</dbReference>
<evidence type="ECO:0000256" key="4">
    <source>
        <dbReference type="ARBA" id="ARBA00022692"/>
    </source>
</evidence>
<evidence type="ECO:0000259" key="10">
    <source>
        <dbReference type="PROSITE" id="PS50893"/>
    </source>
</evidence>
<dbReference type="GO" id="GO:0034040">
    <property type="term" value="F:ATPase-coupled lipid transmembrane transporter activity"/>
    <property type="evidence" value="ECO:0007669"/>
    <property type="project" value="TreeGrafter"/>
</dbReference>
<dbReference type="FunFam" id="3.40.50.300:FF:000221">
    <property type="entry name" value="Multidrug ABC transporter ATP-binding protein"/>
    <property type="match status" value="1"/>
</dbReference>
<dbReference type="Pfam" id="PF00664">
    <property type="entry name" value="ABC_membrane"/>
    <property type="match status" value="1"/>
</dbReference>
<evidence type="ECO:0000256" key="2">
    <source>
        <dbReference type="ARBA" id="ARBA00022448"/>
    </source>
</evidence>
<dbReference type="InterPro" id="IPR003593">
    <property type="entry name" value="AAA+_ATPase"/>
</dbReference>
<name>A0A7W8DHB3_9BACT</name>
<feature type="transmembrane region" description="Helical" evidence="9">
    <location>
        <begin position="94"/>
        <end position="121"/>
    </location>
</feature>
<evidence type="ECO:0000259" key="11">
    <source>
        <dbReference type="PROSITE" id="PS50929"/>
    </source>
</evidence>
<proteinExistence type="predicted"/>
<dbReference type="GO" id="GO:0005886">
    <property type="term" value="C:plasma membrane"/>
    <property type="evidence" value="ECO:0007669"/>
    <property type="project" value="UniProtKB-SubCell"/>
</dbReference>
<dbReference type="Gene3D" id="1.20.1560.10">
    <property type="entry name" value="ABC transporter type 1, transmembrane domain"/>
    <property type="match status" value="1"/>
</dbReference>
<dbReference type="Gene3D" id="3.40.50.300">
    <property type="entry name" value="P-loop containing nucleotide triphosphate hydrolases"/>
    <property type="match status" value="1"/>
</dbReference>
<comment type="caution">
    <text evidence="12">The sequence shown here is derived from an EMBL/GenBank/DDBJ whole genome shotgun (WGS) entry which is preliminary data.</text>
</comment>
<feature type="transmembrane region" description="Helical" evidence="9">
    <location>
        <begin position="47"/>
        <end position="71"/>
    </location>
</feature>
<accession>A0A7W8DHB3</accession>
<dbReference type="GO" id="GO:0005524">
    <property type="term" value="F:ATP binding"/>
    <property type="evidence" value="ECO:0007669"/>
    <property type="project" value="UniProtKB-KW"/>
</dbReference>
<feature type="transmembrane region" description="Helical" evidence="9">
    <location>
        <begin position="206"/>
        <end position="223"/>
    </location>
</feature>
<dbReference type="PROSITE" id="PS50929">
    <property type="entry name" value="ABC_TM1F"/>
    <property type="match status" value="1"/>
</dbReference>
<dbReference type="SUPFAM" id="SSF90123">
    <property type="entry name" value="ABC transporter transmembrane region"/>
    <property type="match status" value="1"/>
</dbReference>
<keyword evidence="6 12" id="KW-0067">ATP-binding</keyword>
<keyword evidence="4 9" id="KW-0812">Transmembrane</keyword>
<organism evidence="12 13">
    <name type="scientific">Desulfurispira natronophila</name>
    <dbReference type="NCBI Taxonomy" id="682562"/>
    <lineage>
        <taxon>Bacteria</taxon>
        <taxon>Pseudomonadati</taxon>
        <taxon>Chrysiogenota</taxon>
        <taxon>Chrysiogenia</taxon>
        <taxon>Chrysiogenales</taxon>
        <taxon>Chrysiogenaceae</taxon>
        <taxon>Desulfurispira</taxon>
    </lineage>
</organism>
<evidence type="ECO:0000256" key="7">
    <source>
        <dbReference type="ARBA" id="ARBA00022989"/>
    </source>
</evidence>
<sequence length="620" mass="68991">MTLAGNCPIMDSPNNQHGDNFLRKGSMSHYSWKHITELVLGHKKSLLLANAIAVVAMLASVPVPLLIPLLVDEVLLDQPSFLVSFSQWLLPTNWHGAVATVTVILVLTLMLRSVAATLGVWQMRQFTAIAKEITYGIRCHMLARLQRVSMAQYETIGSGSMNAHMVNDVDTIDQFLGTTIAKALISILSILGAGAILLLIHWQLALFLIFFNPIVVYFTIAVGRRVKHLKRQENEAVEVFQQALAETLDALAQVRASGREQAFFDRLRFYAANIRRNADAYAWKSEAASRLSFLIFMFGFDIFRAMAILTVLFSDLSIGQMFAVFNYLWFIMGPVQEVLNIQYSYNAASGALGRINHALALEEEPRHPPRKNPFDNQQPVSISLENVSFGYSPQAPVLQDISLHIAGGSSVSFVGASGGGKSTLIQLLLGFYQPDSGRICYGDASMEEIGYETIRTHVATVLQHPPMFHDSIRMNLTLGRERSDEELWQALRMAQLEEIVSKMPAQLETMVGRQGVKLSGGQRQRLAIARMILQNPRVVILDEATSALDVETERSLHRALQPFLQERTTIIVAHRLSAVRQARHIVVFEDGRIAQQGSHSELISRDGAYASLYLHDVTAE</sequence>
<dbReference type="InterPro" id="IPR039421">
    <property type="entry name" value="Type_1_exporter"/>
</dbReference>
<evidence type="ECO:0000256" key="9">
    <source>
        <dbReference type="SAM" id="Phobius"/>
    </source>
</evidence>
<feature type="transmembrane region" description="Helical" evidence="9">
    <location>
        <begin position="291"/>
        <end position="312"/>
    </location>
</feature>
<dbReference type="GO" id="GO:0016887">
    <property type="term" value="F:ATP hydrolysis activity"/>
    <property type="evidence" value="ECO:0007669"/>
    <property type="project" value="InterPro"/>
</dbReference>
<dbReference type="RefSeq" id="WP_246347323.1">
    <property type="nucleotide sequence ID" value="NZ_JACHID010000010.1"/>
</dbReference>
<evidence type="ECO:0000313" key="12">
    <source>
        <dbReference type="EMBL" id="MBB5022381.1"/>
    </source>
</evidence>
<keyword evidence="2" id="KW-0813">Transport</keyword>
<evidence type="ECO:0000313" key="13">
    <source>
        <dbReference type="Proteomes" id="UP000528322"/>
    </source>
</evidence>
<dbReference type="Proteomes" id="UP000528322">
    <property type="component" value="Unassembled WGS sequence"/>
</dbReference>
<dbReference type="EMBL" id="JACHID010000010">
    <property type="protein sequence ID" value="MBB5022381.1"/>
    <property type="molecule type" value="Genomic_DNA"/>
</dbReference>
<evidence type="ECO:0000256" key="1">
    <source>
        <dbReference type="ARBA" id="ARBA00004651"/>
    </source>
</evidence>
<comment type="subcellular location">
    <subcellularLocation>
        <location evidence="1">Cell membrane</location>
        <topology evidence="1">Multi-pass membrane protein</topology>
    </subcellularLocation>
</comment>
<feature type="domain" description="ABC transporter" evidence="10">
    <location>
        <begin position="382"/>
        <end position="615"/>
    </location>
</feature>
<keyword evidence="13" id="KW-1185">Reference proteome</keyword>
<feature type="domain" description="ABC transmembrane type-1" evidence="11">
    <location>
        <begin position="47"/>
        <end position="347"/>
    </location>
</feature>
<evidence type="ECO:0000256" key="5">
    <source>
        <dbReference type="ARBA" id="ARBA00022741"/>
    </source>
</evidence>
<keyword evidence="8 9" id="KW-0472">Membrane</keyword>
<dbReference type="PANTHER" id="PTHR24221:SF233">
    <property type="entry name" value="ATP-BINDING_PERMEASE FUSION ABC TRANSPORTER-RELATED"/>
    <property type="match status" value="1"/>
</dbReference>
<dbReference type="InterPro" id="IPR017871">
    <property type="entry name" value="ABC_transporter-like_CS"/>
</dbReference>
<dbReference type="InterPro" id="IPR027417">
    <property type="entry name" value="P-loop_NTPase"/>
</dbReference>
<evidence type="ECO:0000256" key="8">
    <source>
        <dbReference type="ARBA" id="ARBA00023136"/>
    </source>
</evidence>
<dbReference type="AlphaFoldDB" id="A0A7W8DHB3"/>
<keyword evidence="7 9" id="KW-1133">Transmembrane helix</keyword>
<evidence type="ECO:0000256" key="3">
    <source>
        <dbReference type="ARBA" id="ARBA00022475"/>
    </source>
</evidence>
<dbReference type="InterPro" id="IPR003439">
    <property type="entry name" value="ABC_transporter-like_ATP-bd"/>
</dbReference>
<dbReference type="PANTHER" id="PTHR24221">
    <property type="entry name" value="ATP-BINDING CASSETTE SUB-FAMILY B"/>
    <property type="match status" value="1"/>
</dbReference>
<dbReference type="SMART" id="SM00382">
    <property type="entry name" value="AAA"/>
    <property type="match status" value="1"/>
</dbReference>
<gene>
    <name evidence="12" type="ORF">HNR37_001716</name>
</gene>
<dbReference type="InterPro" id="IPR036640">
    <property type="entry name" value="ABC1_TM_sf"/>
</dbReference>
<dbReference type="PROSITE" id="PS50893">
    <property type="entry name" value="ABC_TRANSPORTER_2"/>
    <property type="match status" value="1"/>
</dbReference>
<reference evidence="12 13" key="1">
    <citation type="submission" date="2020-08" db="EMBL/GenBank/DDBJ databases">
        <title>Genomic Encyclopedia of Type Strains, Phase IV (KMG-IV): sequencing the most valuable type-strain genomes for metagenomic binning, comparative biology and taxonomic classification.</title>
        <authorList>
            <person name="Goeker M."/>
        </authorList>
    </citation>
    <scope>NUCLEOTIDE SEQUENCE [LARGE SCALE GENOMIC DNA]</scope>
    <source>
        <strain evidence="12 13">DSM 22071</strain>
    </source>
</reference>
<keyword evidence="3" id="KW-1003">Cell membrane</keyword>
<feature type="transmembrane region" description="Helical" evidence="9">
    <location>
        <begin position="183"/>
        <end position="200"/>
    </location>
</feature>
<keyword evidence="5" id="KW-0547">Nucleotide-binding</keyword>
<dbReference type="Pfam" id="PF00005">
    <property type="entry name" value="ABC_tran"/>
    <property type="match status" value="1"/>
</dbReference>
<evidence type="ECO:0000256" key="6">
    <source>
        <dbReference type="ARBA" id="ARBA00022840"/>
    </source>
</evidence>
<dbReference type="CDD" id="cd07346">
    <property type="entry name" value="ABC_6TM_exporters"/>
    <property type="match status" value="1"/>
</dbReference>
<protein>
    <submittedName>
        <fullName evidence="12">ATP-binding cassette subfamily C protein</fullName>
    </submittedName>
</protein>
<dbReference type="GO" id="GO:0140359">
    <property type="term" value="F:ABC-type transporter activity"/>
    <property type="evidence" value="ECO:0007669"/>
    <property type="project" value="InterPro"/>
</dbReference>
<dbReference type="InterPro" id="IPR011527">
    <property type="entry name" value="ABC1_TM_dom"/>
</dbReference>